<comment type="catalytic activity">
    <reaction evidence="12 13 20">
        <text>IMP + NAD(+) + H2O = XMP + NADH + H(+)</text>
        <dbReference type="Rhea" id="RHEA:11708"/>
        <dbReference type="ChEBI" id="CHEBI:15377"/>
        <dbReference type="ChEBI" id="CHEBI:15378"/>
        <dbReference type="ChEBI" id="CHEBI:57464"/>
        <dbReference type="ChEBI" id="CHEBI:57540"/>
        <dbReference type="ChEBI" id="CHEBI:57945"/>
        <dbReference type="ChEBI" id="CHEBI:58053"/>
        <dbReference type="EC" id="1.1.1.205"/>
    </reaction>
</comment>
<comment type="pathway">
    <text evidence="13 20">Purine metabolism; XMP biosynthesis via de novo pathway; XMP from IMP: step 1/1.</text>
</comment>
<feature type="binding site" evidence="13 15">
    <location>
        <begin position="356"/>
        <end position="358"/>
    </location>
    <ligand>
        <name>IMP</name>
        <dbReference type="ChEBI" id="CHEBI:58053"/>
    </ligand>
</feature>
<name>A0AAI8CNH9_FERIS</name>
<proteinExistence type="inferred from homology"/>
<gene>
    <name evidence="13 22" type="primary">guaB</name>
    <name evidence="22" type="ORF">NA23_02075</name>
</gene>
<dbReference type="KEGG" id="fia:NA23_02075"/>
<feature type="binding site" evidence="13 15">
    <location>
        <begin position="403"/>
        <end position="407"/>
    </location>
    <ligand>
        <name>IMP</name>
        <dbReference type="ChEBI" id="CHEBI:58053"/>
    </ligand>
</feature>
<feature type="binding site" evidence="16">
    <location>
        <begin position="266"/>
        <end position="268"/>
    </location>
    <ligand>
        <name>NAD(+)</name>
        <dbReference type="ChEBI" id="CHEBI:57540"/>
    </ligand>
</feature>
<evidence type="ECO:0000256" key="13">
    <source>
        <dbReference type="HAMAP-Rule" id="MF_01964"/>
    </source>
</evidence>
<comment type="subunit">
    <text evidence="3 13">Homotetramer.</text>
</comment>
<dbReference type="GO" id="GO:0046872">
    <property type="term" value="F:metal ion binding"/>
    <property type="evidence" value="ECO:0007669"/>
    <property type="project" value="UniProtKB-UniRule"/>
</dbReference>
<sequence>MPQKKESVKKTSKDSEVDGTLVFKEALTFDDVLLVPQYSEVLPSDTDVSTRLTRLIKLNIPLVSAAMDTVTESELAKALAREGGIGIIHKNLSIKEQAHQVEIVKRTENGVIENPVVIHPDDTVFNALKLMAEYKIGGFPVVDDEGRLVGLLTNRDVRFERDVKKKVKELMTPRKKLIVAKPGISLEKAKEILHENRIEKLPLVDEHDKLVGLITIKDVLSVIEHPNAARDQKGRLLVGAAVGTGKDTFERVEALVKAGVDIIVVDTAHGHSKKVIETIKAIKRDYPELQVIAGNVATAEATEELIKAGADAVKVGIGPGSICTTRIVAGIGVPQLTAILDCAQVAKKYDVPIIADGGIRYSGDIVKALAAGAESVMLGSIFAGTEESPGETVLYQGRKYKVYRGMGSIGAMKSGSADRYFQSENQKFVPEGVEGMVPYKGAVKDVVYQLVGGLRAGMGYVGAKDIKELQKKAKFIRVTQASIKESHPHDIVITKEPPNYWSGQ</sequence>
<feature type="binding site" evidence="13 15">
    <location>
        <position position="431"/>
    </location>
    <ligand>
        <name>IMP</name>
        <dbReference type="ChEBI" id="CHEBI:58053"/>
    </ligand>
</feature>
<dbReference type="PANTHER" id="PTHR11911">
    <property type="entry name" value="INOSINE-5-MONOPHOSPHATE DEHYDROGENASE RELATED"/>
    <property type="match status" value="1"/>
</dbReference>
<evidence type="ECO:0000256" key="14">
    <source>
        <dbReference type="PIRSR" id="PIRSR000130-1"/>
    </source>
</evidence>
<keyword evidence="5" id="KW-0677">Repeat</keyword>
<feature type="binding site" evidence="13">
    <location>
        <position position="486"/>
    </location>
    <ligand>
        <name>K(+)</name>
        <dbReference type="ChEBI" id="CHEBI:29103"/>
        <note>ligand shared between two tetrameric partners</note>
    </ligand>
</feature>
<dbReference type="PROSITE" id="PS00487">
    <property type="entry name" value="IMP_DH_GMP_RED"/>
    <property type="match status" value="1"/>
</dbReference>
<evidence type="ECO:0000256" key="8">
    <source>
        <dbReference type="ARBA" id="ARBA00022958"/>
    </source>
</evidence>
<feature type="binding site" description="in other chain" evidence="13 17">
    <location>
        <position position="318"/>
    </location>
    <ligand>
        <name>K(+)</name>
        <dbReference type="ChEBI" id="CHEBI:29103"/>
        <note>ligand shared between two tetrameric partners</note>
    </ligand>
</feature>
<dbReference type="InterPro" id="IPR005990">
    <property type="entry name" value="IMP_DH"/>
</dbReference>
<feature type="binding site" evidence="13 16">
    <location>
        <begin position="316"/>
        <end position="318"/>
    </location>
    <ligand>
        <name>NAD(+)</name>
        <dbReference type="ChEBI" id="CHEBI:57540"/>
    </ligand>
</feature>
<dbReference type="CDD" id="cd00381">
    <property type="entry name" value="IMPDH"/>
    <property type="match status" value="1"/>
</dbReference>
<keyword evidence="4 13" id="KW-0479">Metal-binding</keyword>
<evidence type="ECO:0000256" key="2">
    <source>
        <dbReference type="ARBA" id="ARBA00005502"/>
    </source>
</evidence>
<dbReference type="Pfam" id="PF00571">
    <property type="entry name" value="CBS"/>
    <property type="match status" value="2"/>
</dbReference>
<protein>
    <recommendedName>
        <fullName evidence="13 20">Inosine-5'-monophosphate dehydrogenase</fullName>
        <shortName evidence="13">IMP dehydrogenase</shortName>
        <shortName evidence="13">IMPD</shortName>
        <shortName evidence="13">IMPDH</shortName>
        <ecNumber evidence="13 20">1.1.1.205</ecNumber>
    </recommendedName>
</protein>
<dbReference type="EMBL" id="CP014334">
    <property type="protein sequence ID" value="AMW33657.2"/>
    <property type="molecule type" value="Genomic_DNA"/>
</dbReference>
<keyword evidence="8 13" id="KW-0630">Potassium</keyword>
<evidence type="ECO:0000256" key="20">
    <source>
        <dbReference type="RuleBase" id="RU003928"/>
    </source>
</evidence>
<dbReference type="FunFam" id="3.20.20.70:FF:000003">
    <property type="entry name" value="GMP reductase"/>
    <property type="match status" value="1"/>
</dbReference>
<feature type="binding site" description="in other chain" evidence="13 17">
    <location>
        <position position="320"/>
    </location>
    <ligand>
        <name>K(+)</name>
        <dbReference type="ChEBI" id="CHEBI:29103"/>
        <note>ligand shared between two tetrameric partners</note>
    </ligand>
</feature>
<feature type="binding site" evidence="13 15">
    <location>
        <begin position="379"/>
        <end position="380"/>
    </location>
    <ligand>
        <name>IMP</name>
        <dbReference type="ChEBI" id="CHEBI:58053"/>
    </ligand>
</feature>
<dbReference type="EC" id="1.1.1.205" evidence="13 20"/>
<feature type="binding site" evidence="13">
    <location>
        <position position="485"/>
    </location>
    <ligand>
        <name>K(+)</name>
        <dbReference type="ChEBI" id="CHEBI:29103"/>
        <note>ligand shared between two tetrameric partners</note>
    </ligand>
</feature>
<evidence type="ECO:0000313" key="23">
    <source>
        <dbReference type="Proteomes" id="UP000093740"/>
    </source>
</evidence>
<accession>A0AAI8CNH9</accession>
<evidence type="ECO:0000256" key="6">
    <source>
        <dbReference type="ARBA" id="ARBA00022749"/>
    </source>
</evidence>
<feature type="active site" description="Thioimidate intermediate" evidence="13 14">
    <location>
        <position position="323"/>
    </location>
</feature>
<evidence type="ECO:0000256" key="7">
    <source>
        <dbReference type="ARBA" id="ARBA00022755"/>
    </source>
</evidence>
<dbReference type="InterPro" id="IPR001093">
    <property type="entry name" value="IMP_DH_GMPRt"/>
</dbReference>
<dbReference type="SMART" id="SM01240">
    <property type="entry name" value="IMPDH"/>
    <property type="match status" value="1"/>
</dbReference>
<keyword evidence="6 13" id="KW-0332">GMP biosynthesis</keyword>
<dbReference type="SMART" id="SM00116">
    <property type="entry name" value="CBS"/>
    <property type="match status" value="2"/>
</dbReference>
<keyword evidence="9 13" id="KW-0560">Oxidoreductase</keyword>
<dbReference type="HAMAP" id="MF_01964">
    <property type="entry name" value="IMPDH"/>
    <property type="match status" value="1"/>
</dbReference>
<evidence type="ECO:0000259" key="21">
    <source>
        <dbReference type="PROSITE" id="PS51371"/>
    </source>
</evidence>
<comment type="cofactor">
    <cofactor evidence="1 13">
        <name>K(+)</name>
        <dbReference type="ChEBI" id="CHEBI:29103"/>
    </cofactor>
</comment>
<evidence type="ECO:0000256" key="19">
    <source>
        <dbReference type="RuleBase" id="RU003927"/>
    </source>
</evidence>
<dbReference type="AlphaFoldDB" id="A0AAI8CNH9"/>
<evidence type="ECO:0000256" key="9">
    <source>
        <dbReference type="ARBA" id="ARBA00023002"/>
    </source>
</evidence>
<keyword evidence="11 18" id="KW-0129">CBS domain</keyword>
<evidence type="ECO:0000256" key="1">
    <source>
        <dbReference type="ARBA" id="ARBA00001958"/>
    </source>
</evidence>
<keyword evidence="23" id="KW-1185">Reference proteome</keyword>
<feature type="binding site" evidence="13">
    <location>
        <position position="266"/>
    </location>
    <ligand>
        <name>NAD(+)</name>
        <dbReference type="ChEBI" id="CHEBI:57540"/>
    </ligand>
</feature>
<dbReference type="InterPro" id="IPR000644">
    <property type="entry name" value="CBS_dom"/>
</dbReference>
<feature type="binding site" description="in other chain" evidence="13 17">
    <location>
        <position position="323"/>
    </location>
    <ligand>
        <name>K(+)</name>
        <dbReference type="ChEBI" id="CHEBI:29103"/>
        <note>ligand shared between two tetrameric partners</note>
    </ligand>
</feature>
<comment type="activity regulation">
    <text evidence="13">Mycophenolic acid (MPA) is a non-competitive inhibitor that prevents formation of the closed enzyme conformation by binding to the same site as the amobile flap. In contrast, mizoribine monophosphate (MZP) is a competitive inhibitor that induces the closed conformation. MPA is a potent inhibitor of mammalian IMPDHs but a poor inhibitor of the bacterial enzymes. MZP is a more potent inhibitor of bacterial IMPDH.</text>
</comment>
<feature type="domain" description="CBS" evidence="21">
    <location>
        <begin position="171"/>
        <end position="229"/>
    </location>
</feature>
<comment type="caution">
    <text evidence="13">Lacks conserved residue(s) required for the propagation of feature annotation.</text>
</comment>
<evidence type="ECO:0000256" key="16">
    <source>
        <dbReference type="PIRSR" id="PIRSR000130-3"/>
    </source>
</evidence>
<reference evidence="22 23" key="1">
    <citation type="journal article" date="2015" name="Stand. Genomic Sci.">
        <title>Genome sequence of a native-feather degrading extremely thermophilic Eubacterium, Fervidobacterium islandicum AW-1.</title>
        <authorList>
            <person name="Lee Y.J."/>
            <person name="Jeong H."/>
            <person name="Park G.S."/>
            <person name="Kwak Y."/>
            <person name="Lee S.J."/>
            <person name="Lee S.J."/>
            <person name="Park M.K."/>
            <person name="Kim J.Y."/>
            <person name="Kang H.K."/>
            <person name="Shin J.H."/>
            <person name="Lee D.W."/>
        </authorList>
    </citation>
    <scope>NUCLEOTIDE SEQUENCE [LARGE SCALE GENOMIC DNA]</scope>
    <source>
        <strain evidence="22 23">AW-1</strain>
    </source>
</reference>
<evidence type="ECO:0000256" key="12">
    <source>
        <dbReference type="ARBA" id="ARBA00048028"/>
    </source>
</evidence>
<feature type="binding site" evidence="13 15">
    <location>
        <position position="321"/>
    </location>
    <ligand>
        <name>IMP</name>
        <dbReference type="ChEBI" id="CHEBI:58053"/>
    </ligand>
</feature>
<feature type="binding site" evidence="13">
    <location>
        <position position="487"/>
    </location>
    <ligand>
        <name>K(+)</name>
        <dbReference type="ChEBI" id="CHEBI:29103"/>
        <note>ligand shared between two tetrameric partners</note>
    </ligand>
</feature>
<evidence type="ECO:0000256" key="15">
    <source>
        <dbReference type="PIRSR" id="PIRSR000130-2"/>
    </source>
</evidence>
<keyword evidence="7 13" id="KW-0658">Purine biosynthesis</keyword>
<evidence type="ECO:0000256" key="10">
    <source>
        <dbReference type="ARBA" id="ARBA00023027"/>
    </source>
</evidence>
<dbReference type="PANTHER" id="PTHR11911:SF111">
    <property type="entry name" value="INOSINE-5'-MONOPHOSPHATE DEHYDROGENASE"/>
    <property type="match status" value="1"/>
</dbReference>
<dbReference type="SUPFAM" id="SSF51412">
    <property type="entry name" value="Inosine monophosphate dehydrogenase (IMPDH)"/>
    <property type="match status" value="1"/>
</dbReference>
<dbReference type="PROSITE" id="PS51371">
    <property type="entry name" value="CBS"/>
    <property type="match status" value="2"/>
</dbReference>
<dbReference type="PIRSF" id="PIRSF000130">
    <property type="entry name" value="IMPDH"/>
    <property type="match status" value="1"/>
</dbReference>
<organism evidence="22 23">
    <name type="scientific">Fervidobacterium islandicum</name>
    <dbReference type="NCBI Taxonomy" id="2423"/>
    <lineage>
        <taxon>Bacteria</taxon>
        <taxon>Thermotogati</taxon>
        <taxon>Thermotogota</taxon>
        <taxon>Thermotogae</taxon>
        <taxon>Thermotogales</taxon>
        <taxon>Fervidobacteriaceae</taxon>
        <taxon>Fervidobacterium</taxon>
    </lineage>
</organism>
<evidence type="ECO:0000256" key="3">
    <source>
        <dbReference type="ARBA" id="ARBA00011881"/>
    </source>
</evidence>
<feature type="domain" description="CBS" evidence="21">
    <location>
        <begin position="111"/>
        <end position="169"/>
    </location>
</feature>
<dbReference type="NCBIfam" id="TIGR01302">
    <property type="entry name" value="IMP_dehydrog"/>
    <property type="match status" value="1"/>
</dbReference>
<comment type="function">
    <text evidence="13">Catalyzes the conversion of inosine 5'-phosphate (IMP) to xanthosine 5'-phosphate (XMP), the first committed and rate-limiting step in the de novo synthesis of guanine nucleotides, and therefore plays an important role in the regulation of cell growth.</text>
</comment>
<dbReference type="RefSeq" id="WP_084384013.1">
    <property type="nucleotide sequence ID" value="NZ_CP014334.2"/>
</dbReference>
<evidence type="ECO:0000256" key="5">
    <source>
        <dbReference type="ARBA" id="ARBA00022737"/>
    </source>
</evidence>
<dbReference type="SUPFAM" id="SSF54631">
    <property type="entry name" value="CBS-domain pair"/>
    <property type="match status" value="1"/>
</dbReference>
<dbReference type="GO" id="GO:0006177">
    <property type="term" value="P:GMP biosynthetic process"/>
    <property type="evidence" value="ECO:0007669"/>
    <property type="project" value="UniProtKB-UniRule"/>
</dbReference>
<dbReference type="GO" id="GO:0000166">
    <property type="term" value="F:nucleotide binding"/>
    <property type="evidence" value="ECO:0007669"/>
    <property type="project" value="UniProtKB-UniRule"/>
</dbReference>
<comment type="similarity">
    <text evidence="2 13 19">Belongs to the IMPDH/GMPR family.</text>
</comment>
<keyword evidence="10 13" id="KW-0520">NAD</keyword>
<dbReference type="GO" id="GO:0003938">
    <property type="term" value="F:IMP dehydrogenase activity"/>
    <property type="evidence" value="ECO:0007669"/>
    <property type="project" value="UniProtKB-UniRule"/>
</dbReference>
<dbReference type="CDD" id="cd04601">
    <property type="entry name" value="CBS_pair_IMPDH"/>
    <property type="match status" value="1"/>
</dbReference>
<dbReference type="InterPro" id="IPR015875">
    <property type="entry name" value="IMP_DH/GMP_Rdtase_CS"/>
</dbReference>
<dbReference type="InterPro" id="IPR046342">
    <property type="entry name" value="CBS_dom_sf"/>
</dbReference>
<dbReference type="InterPro" id="IPR013785">
    <property type="entry name" value="Aldolase_TIM"/>
</dbReference>
<evidence type="ECO:0000313" key="22">
    <source>
        <dbReference type="EMBL" id="AMW33657.2"/>
    </source>
</evidence>
<dbReference type="Pfam" id="PF00478">
    <property type="entry name" value="IMPDH"/>
    <property type="match status" value="1"/>
</dbReference>
<evidence type="ECO:0000256" key="4">
    <source>
        <dbReference type="ARBA" id="ARBA00022723"/>
    </source>
</evidence>
<evidence type="ECO:0000256" key="18">
    <source>
        <dbReference type="PROSITE-ProRule" id="PRU00703"/>
    </source>
</evidence>
<feature type="active site" description="Proton acceptor" evidence="13 14">
    <location>
        <position position="419"/>
    </location>
</feature>
<dbReference type="Gene3D" id="3.20.20.70">
    <property type="entry name" value="Aldolase class I"/>
    <property type="match status" value="1"/>
</dbReference>
<dbReference type="GO" id="GO:0006183">
    <property type="term" value="P:GTP biosynthetic process"/>
    <property type="evidence" value="ECO:0007669"/>
    <property type="project" value="TreeGrafter"/>
</dbReference>
<evidence type="ECO:0000256" key="17">
    <source>
        <dbReference type="PIRSR" id="PIRSR000130-4"/>
    </source>
</evidence>
<evidence type="ECO:0000256" key="11">
    <source>
        <dbReference type="ARBA" id="ARBA00023122"/>
    </source>
</evidence>
<dbReference type="Proteomes" id="UP000093740">
    <property type="component" value="Chromosome"/>
</dbReference>